<accession>A0A6V1WQJ2</accession>
<feature type="compositionally biased region" description="Basic and acidic residues" evidence="1">
    <location>
        <begin position="53"/>
        <end position="64"/>
    </location>
</feature>
<gene>
    <name evidence="2" type="ORF">HAKA00212_LOCUS25333</name>
</gene>
<evidence type="ECO:0000256" key="1">
    <source>
        <dbReference type="SAM" id="MobiDB-lite"/>
    </source>
</evidence>
<dbReference type="AlphaFoldDB" id="A0A6V1WQJ2"/>
<name>A0A6V1WQJ2_HETAK</name>
<dbReference type="EMBL" id="HBIU01058259">
    <property type="protein sequence ID" value="CAE0651162.1"/>
    <property type="molecule type" value="Transcribed_RNA"/>
</dbReference>
<proteinExistence type="predicted"/>
<sequence length="284" mass="29991">MENSKPKGGLKQRKITNAAIIASMIEREEALEETAPSEKESPKKEVGFAIFEDTKEPNKEKITEPQKQQDFGIFDDNTANTASKKEEGKPLTIFEDDHSSAARQPGSFQIFEEKVTNQSSNKESSLQCSEGGAIFKIFEDAAPSSLPSSEECKGLVPIPENGEASSGGRGALMGAMKEGSRPKPPTVAKTPFTAFKSLAEQPSAIRGSENTITNLTVEGFDDNSHSFGHHHGAVAPVAAATGGGSAGGNKYTKKQRSGGDIEQIAGGPNSLYISSSSHSGSSDL</sequence>
<evidence type="ECO:0000313" key="2">
    <source>
        <dbReference type="EMBL" id="CAE0651162.1"/>
    </source>
</evidence>
<feature type="region of interest" description="Disordered" evidence="1">
    <location>
        <begin position="53"/>
        <end position="90"/>
    </location>
</feature>
<feature type="compositionally biased region" description="Low complexity" evidence="1">
    <location>
        <begin position="270"/>
        <end position="284"/>
    </location>
</feature>
<reference evidence="2" key="1">
    <citation type="submission" date="2021-01" db="EMBL/GenBank/DDBJ databases">
        <authorList>
            <person name="Corre E."/>
            <person name="Pelletier E."/>
            <person name="Niang G."/>
            <person name="Scheremetjew M."/>
            <person name="Finn R."/>
            <person name="Kale V."/>
            <person name="Holt S."/>
            <person name="Cochrane G."/>
            <person name="Meng A."/>
            <person name="Brown T."/>
            <person name="Cohen L."/>
        </authorList>
    </citation>
    <scope>NUCLEOTIDE SEQUENCE</scope>
    <source>
        <strain evidence="2">CCMP3107</strain>
    </source>
</reference>
<feature type="region of interest" description="Disordered" evidence="1">
    <location>
        <begin position="146"/>
        <end position="189"/>
    </location>
</feature>
<organism evidence="2">
    <name type="scientific">Heterosigma akashiwo</name>
    <name type="common">Chromophytic alga</name>
    <name type="synonym">Heterosigma carterae</name>
    <dbReference type="NCBI Taxonomy" id="2829"/>
    <lineage>
        <taxon>Eukaryota</taxon>
        <taxon>Sar</taxon>
        <taxon>Stramenopiles</taxon>
        <taxon>Ochrophyta</taxon>
        <taxon>Raphidophyceae</taxon>
        <taxon>Chattonellales</taxon>
        <taxon>Chattonellaceae</taxon>
        <taxon>Heterosigma</taxon>
    </lineage>
</organism>
<feature type="region of interest" description="Disordered" evidence="1">
    <location>
        <begin position="218"/>
        <end position="284"/>
    </location>
</feature>
<protein>
    <submittedName>
        <fullName evidence="2">Uncharacterized protein</fullName>
    </submittedName>
</protein>